<protein>
    <recommendedName>
        <fullName evidence="3">YCII-related domain-containing protein</fullName>
    </recommendedName>
</protein>
<sequence length="93" mass="10773">MTAPHKVYLLWHVHHHAEEGEGADHFVEPDDFWADEQAGDDVKLLGTYSTPEAARDRIERARLLPGFREEPTCFYVEESVVDQDEWIEGYVTD</sequence>
<evidence type="ECO:0000313" key="1">
    <source>
        <dbReference type="EMBL" id="MEJ8640635.1"/>
    </source>
</evidence>
<organism evidence="1 2">
    <name type="scientific">Streptomyces caledonius</name>
    <dbReference type="NCBI Taxonomy" id="3134107"/>
    <lineage>
        <taxon>Bacteria</taxon>
        <taxon>Bacillati</taxon>
        <taxon>Actinomycetota</taxon>
        <taxon>Actinomycetes</taxon>
        <taxon>Kitasatosporales</taxon>
        <taxon>Streptomycetaceae</taxon>
        <taxon>Streptomyces</taxon>
    </lineage>
</organism>
<evidence type="ECO:0000313" key="2">
    <source>
        <dbReference type="Proteomes" id="UP001382904"/>
    </source>
</evidence>
<comment type="caution">
    <text evidence="1">The sequence shown here is derived from an EMBL/GenBank/DDBJ whole genome shotgun (WGS) entry which is preliminary data.</text>
</comment>
<dbReference type="EMBL" id="JBBKAM010000002">
    <property type="protein sequence ID" value="MEJ8640635.1"/>
    <property type="molecule type" value="Genomic_DNA"/>
</dbReference>
<gene>
    <name evidence="1" type="ORF">WKI68_02625</name>
</gene>
<dbReference type="Proteomes" id="UP001382904">
    <property type="component" value="Unassembled WGS sequence"/>
</dbReference>
<name>A0ABU8TYD1_9ACTN</name>
<keyword evidence="2" id="KW-1185">Reference proteome</keyword>
<evidence type="ECO:0008006" key="3">
    <source>
        <dbReference type="Google" id="ProtNLM"/>
    </source>
</evidence>
<reference evidence="1 2" key="1">
    <citation type="submission" date="2024-03" db="EMBL/GenBank/DDBJ databases">
        <title>Novel Streptomyces species of biotechnological and ecological value are a feature of Machair soil.</title>
        <authorList>
            <person name="Prole J.R."/>
            <person name="Goodfellow M."/>
            <person name="Allenby N."/>
            <person name="Ward A.C."/>
        </authorList>
    </citation>
    <scope>NUCLEOTIDE SEQUENCE [LARGE SCALE GENOMIC DNA]</scope>
    <source>
        <strain evidence="1 2">MS1.HAVA.3</strain>
    </source>
</reference>
<accession>A0ABU8TYD1</accession>
<proteinExistence type="predicted"/>